<dbReference type="InterPro" id="IPR000209">
    <property type="entry name" value="Peptidase_S8/S53_dom"/>
</dbReference>
<keyword evidence="2 8" id="KW-0645">Protease</keyword>
<comment type="caution">
    <text evidence="8">The sequence shown here is derived from an EMBL/GenBank/DDBJ whole genome shotgun (WGS) entry which is preliminary data.</text>
</comment>
<protein>
    <submittedName>
        <fullName evidence="8">Extracellular protease</fullName>
    </submittedName>
</protein>
<evidence type="ECO:0000256" key="1">
    <source>
        <dbReference type="ARBA" id="ARBA00011073"/>
    </source>
</evidence>
<organism evidence="8 9">
    <name type="scientific">Methylophaga thiooxydans</name>
    <dbReference type="NCBI Taxonomy" id="392484"/>
    <lineage>
        <taxon>Bacteria</taxon>
        <taxon>Pseudomonadati</taxon>
        <taxon>Pseudomonadota</taxon>
        <taxon>Gammaproteobacteria</taxon>
        <taxon>Thiotrichales</taxon>
        <taxon>Piscirickettsiaceae</taxon>
        <taxon>Methylophaga</taxon>
    </lineage>
</organism>
<keyword evidence="3" id="KW-0378">Hydrolase</keyword>
<dbReference type="RefSeq" id="WP_036311355.1">
    <property type="nucleotide sequence ID" value="NZ_JRQD01000001.1"/>
</dbReference>
<accession>A0A0A0BHD5</accession>
<dbReference type="SUPFAM" id="SSF52743">
    <property type="entry name" value="Subtilisin-like"/>
    <property type="match status" value="1"/>
</dbReference>
<dbReference type="Pfam" id="PF00082">
    <property type="entry name" value="Peptidase_S8"/>
    <property type="match status" value="1"/>
</dbReference>
<feature type="chain" id="PRO_5001959557" evidence="6">
    <location>
        <begin position="28"/>
        <end position="516"/>
    </location>
</feature>
<comment type="similarity">
    <text evidence="1 5">Belongs to the peptidase S8 family.</text>
</comment>
<keyword evidence="6" id="KW-0732">Signal</keyword>
<feature type="domain" description="Peptidase S8/S53" evidence="7">
    <location>
        <begin position="263"/>
        <end position="505"/>
    </location>
</feature>
<dbReference type="GO" id="GO:0004252">
    <property type="term" value="F:serine-type endopeptidase activity"/>
    <property type="evidence" value="ECO:0007669"/>
    <property type="project" value="InterPro"/>
</dbReference>
<dbReference type="PANTHER" id="PTHR43806:SF11">
    <property type="entry name" value="CEREVISIN-RELATED"/>
    <property type="match status" value="1"/>
</dbReference>
<dbReference type="PANTHER" id="PTHR43806">
    <property type="entry name" value="PEPTIDASE S8"/>
    <property type="match status" value="1"/>
</dbReference>
<evidence type="ECO:0000256" key="6">
    <source>
        <dbReference type="SAM" id="SignalP"/>
    </source>
</evidence>
<sequence>MQLRTKRPFLIALINLILLLSVATFVAADNDVRAVKKSQHNDTFKRLSRDKPHLFNQIDNGCVLPGEVIHLKGDNLSSLNNYHLVLRTKRQFVALKQLSISKHQILVQIPRDTALKRGQRYSLLLLGSEGVNVSKKTGISLKLCPTINKRRLLTVREAHEDGEILILASSGITDQIIKEGTKLGYLLLRRYQLNSLNQTLMVLGGSDKKLTRAISNLRATFTDAKIDFNHHYFTSQQPALVNASHQVQWPARSTCLPNNANPVTIGLLGGGIDLAHPALAAKTIKTHNFLLPAQTADNQHATAIAVFLVGNQAQQGVEGLVPFVSLKAAGVVRKQSEIGIATAESLTRALDWFIKEQVQLVNVSLTSPHANTVTDALFAKSIKQGLIIFAAAGNNSQKLSASYPAALPGVIAISAVGAEGKVLASANQGDYIDFAAPGVDIRTTSGKQYDKYPSSTSFAVPHAISIAALYLNQQASLSRDRLFESMQHSAVDLGSQGYDNRYGWGQLQVSQKMCHH</sequence>
<dbReference type="InterPro" id="IPR036852">
    <property type="entry name" value="Peptidase_S8/S53_dom_sf"/>
</dbReference>
<dbReference type="Proteomes" id="UP000029999">
    <property type="component" value="Unassembled WGS sequence"/>
</dbReference>
<name>A0A0A0BHD5_9GAMM</name>
<gene>
    <name evidence="8" type="ORF">LP43_0366</name>
</gene>
<dbReference type="PROSITE" id="PS51892">
    <property type="entry name" value="SUBTILASE"/>
    <property type="match status" value="1"/>
</dbReference>
<dbReference type="STRING" id="392484.LP43_0366"/>
<evidence type="ECO:0000256" key="5">
    <source>
        <dbReference type="PROSITE-ProRule" id="PRU01240"/>
    </source>
</evidence>
<proteinExistence type="inferred from homology"/>
<reference evidence="8 9" key="1">
    <citation type="submission" date="2014-09" db="EMBL/GenBank/DDBJ databases">
        <authorList>
            <person name="Grob C."/>
            <person name="Taubert M."/>
            <person name="Howat A.M."/>
            <person name="Burns O.J."/>
            <person name="Dixon J.L."/>
            <person name="Chen Y."/>
            <person name="Murrell J.C."/>
        </authorList>
    </citation>
    <scope>NUCLEOTIDE SEQUENCE [LARGE SCALE GENOMIC DNA]</scope>
    <source>
        <strain evidence="8">L4</strain>
    </source>
</reference>
<dbReference type="EMBL" id="JRQD01000001">
    <property type="protein sequence ID" value="KGM07948.1"/>
    <property type="molecule type" value="Genomic_DNA"/>
</dbReference>
<dbReference type="GO" id="GO:0006508">
    <property type="term" value="P:proteolysis"/>
    <property type="evidence" value="ECO:0007669"/>
    <property type="project" value="UniProtKB-KW"/>
</dbReference>
<evidence type="ECO:0000313" key="8">
    <source>
        <dbReference type="EMBL" id="KGM07948.1"/>
    </source>
</evidence>
<dbReference type="AlphaFoldDB" id="A0A0A0BHD5"/>
<evidence type="ECO:0000313" key="9">
    <source>
        <dbReference type="Proteomes" id="UP000029999"/>
    </source>
</evidence>
<comment type="caution">
    <text evidence="5">Lacks conserved residue(s) required for the propagation of feature annotation.</text>
</comment>
<evidence type="ECO:0000259" key="7">
    <source>
        <dbReference type="Pfam" id="PF00082"/>
    </source>
</evidence>
<evidence type="ECO:0000256" key="2">
    <source>
        <dbReference type="ARBA" id="ARBA00022670"/>
    </source>
</evidence>
<evidence type="ECO:0000256" key="3">
    <source>
        <dbReference type="ARBA" id="ARBA00022801"/>
    </source>
</evidence>
<dbReference type="Gene3D" id="3.40.50.200">
    <property type="entry name" value="Peptidase S8/S53 domain"/>
    <property type="match status" value="1"/>
</dbReference>
<keyword evidence="4" id="KW-0720">Serine protease</keyword>
<dbReference type="CDD" id="cd05561">
    <property type="entry name" value="Peptidases_S8_4"/>
    <property type="match status" value="1"/>
</dbReference>
<evidence type="ECO:0000256" key="4">
    <source>
        <dbReference type="ARBA" id="ARBA00022825"/>
    </source>
</evidence>
<feature type="signal peptide" evidence="6">
    <location>
        <begin position="1"/>
        <end position="27"/>
    </location>
</feature>
<dbReference type="InterPro" id="IPR050131">
    <property type="entry name" value="Peptidase_S8_subtilisin-like"/>
</dbReference>